<name>A0A848KAJ7_9NOCA</name>
<gene>
    <name evidence="4" type="ORF">FGL95_10095</name>
</gene>
<dbReference type="AlphaFoldDB" id="A0A848KAJ7"/>
<sequence>MSIKKPLIGFSLFAIFSLLVTWVIWATLQRGVEGETKSYTATFTDVLGLKVHDDVRMAGVRVGRVQSIDLVHQQVDNTMAHLAKVKFEINSDQEIFHNTKGLIRYQNLIGQRYLALNPGSGGDTSRLDEGGEIPLSLTEPSFDVSKLLGGLQPLFDVLSPEQVNTLSGTFIQALQGDQVSLSAFITQAAALATTFNDRDAILGDLIDNLSGVIEGLAGRSGQFETLLAQARTLVGGLYEQGQSLQGSTVAVANATTSLVDLVSQISPNLNAAQTSTTDALNVLIGSGAKLDQLAIDAPPLLQALARITSEGTYINLYNCTFEVSLYGLLLPRGWQPQIENVLLGNKHSEVCR</sequence>
<dbReference type="PANTHER" id="PTHR33371:SF17">
    <property type="entry name" value="MCE-FAMILY PROTEIN MCE1B"/>
    <property type="match status" value="1"/>
</dbReference>
<evidence type="ECO:0000259" key="3">
    <source>
        <dbReference type="Pfam" id="PF11887"/>
    </source>
</evidence>
<keyword evidence="1" id="KW-0812">Transmembrane</keyword>
<dbReference type="PANTHER" id="PTHR33371">
    <property type="entry name" value="INTERMEMBRANE PHOSPHOLIPID TRANSPORT SYSTEM BINDING PROTEIN MLAD-RELATED"/>
    <property type="match status" value="1"/>
</dbReference>
<accession>A0A848KAJ7</accession>
<organism evidence="4 5">
    <name type="scientific">Antrihabitans stalactiti</name>
    <dbReference type="NCBI Taxonomy" id="2584121"/>
    <lineage>
        <taxon>Bacteria</taxon>
        <taxon>Bacillati</taxon>
        <taxon>Actinomycetota</taxon>
        <taxon>Actinomycetes</taxon>
        <taxon>Mycobacteriales</taxon>
        <taxon>Nocardiaceae</taxon>
        <taxon>Antrihabitans</taxon>
    </lineage>
</organism>
<dbReference type="GO" id="GO:0005576">
    <property type="term" value="C:extracellular region"/>
    <property type="evidence" value="ECO:0007669"/>
    <property type="project" value="TreeGrafter"/>
</dbReference>
<evidence type="ECO:0000256" key="1">
    <source>
        <dbReference type="SAM" id="Phobius"/>
    </source>
</evidence>
<feature type="domain" description="Mce/MlaD" evidence="2">
    <location>
        <begin position="36"/>
        <end position="119"/>
    </location>
</feature>
<dbReference type="InterPro" id="IPR003399">
    <property type="entry name" value="Mce/MlaD"/>
</dbReference>
<dbReference type="Pfam" id="PF02470">
    <property type="entry name" value="MlaD"/>
    <property type="match status" value="1"/>
</dbReference>
<reference evidence="4 5" key="1">
    <citation type="submission" date="2019-05" db="EMBL/GenBank/DDBJ databases">
        <authorList>
            <person name="Lee S.D."/>
        </authorList>
    </citation>
    <scope>NUCLEOTIDE SEQUENCE [LARGE SCALE GENOMIC DNA]</scope>
    <source>
        <strain evidence="4 5">YC2-7</strain>
    </source>
</reference>
<dbReference type="EMBL" id="VCQU01000003">
    <property type="protein sequence ID" value="NMN95381.1"/>
    <property type="molecule type" value="Genomic_DNA"/>
</dbReference>
<keyword evidence="1" id="KW-0472">Membrane</keyword>
<keyword evidence="5" id="KW-1185">Reference proteome</keyword>
<dbReference type="Pfam" id="PF11887">
    <property type="entry name" value="Mce4_CUP1"/>
    <property type="match status" value="1"/>
</dbReference>
<dbReference type="Proteomes" id="UP000535543">
    <property type="component" value="Unassembled WGS sequence"/>
</dbReference>
<keyword evidence="1" id="KW-1133">Transmembrane helix</keyword>
<dbReference type="RefSeq" id="WP_169586216.1">
    <property type="nucleotide sequence ID" value="NZ_VCQU01000003.1"/>
</dbReference>
<dbReference type="GO" id="GO:0051701">
    <property type="term" value="P:biological process involved in interaction with host"/>
    <property type="evidence" value="ECO:0007669"/>
    <property type="project" value="TreeGrafter"/>
</dbReference>
<evidence type="ECO:0000313" key="4">
    <source>
        <dbReference type="EMBL" id="NMN95381.1"/>
    </source>
</evidence>
<dbReference type="InterPro" id="IPR052336">
    <property type="entry name" value="MlaD_Phospholipid_Transporter"/>
</dbReference>
<evidence type="ECO:0000259" key="2">
    <source>
        <dbReference type="Pfam" id="PF02470"/>
    </source>
</evidence>
<protein>
    <submittedName>
        <fullName evidence="4">MCE family protein</fullName>
    </submittedName>
</protein>
<feature type="domain" description="Mammalian cell entry C-terminal" evidence="3">
    <location>
        <begin position="125"/>
        <end position="283"/>
    </location>
</feature>
<dbReference type="InterPro" id="IPR005693">
    <property type="entry name" value="Mce"/>
</dbReference>
<comment type="caution">
    <text evidence="4">The sequence shown here is derived from an EMBL/GenBank/DDBJ whole genome shotgun (WGS) entry which is preliminary data.</text>
</comment>
<reference evidence="4 5" key="2">
    <citation type="submission" date="2020-06" db="EMBL/GenBank/DDBJ databases">
        <title>Antribacter stalactiti gen. nov., sp. nov., a new member of the family Nacardiaceae isolated from a cave.</title>
        <authorList>
            <person name="Kim I.S."/>
        </authorList>
    </citation>
    <scope>NUCLEOTIDE SEQUENCE [LARGE SCALE GENOMIC DNA]</scope>
    <source>
        <strain evidence="4 5">YC2-7</strain>
    </source>
</reference>
<feature type="transmembrane region" description="Helical" evidence="1">
    <location>
        <begin position="7"/>
        <end position="28"/>
    </location>
</feature>
<dbReference type="NCBIfam" id="TIGR00996">
    <property type="entry name" value="Mtu_fam_mce"/>
    <property type="match status" value="1"/>
</dbReference>
<proteinExistence type="predicted"/>
<evidence type="ECO:0000313" key="5">
    <source>
        <dbReference type="Proteomes" id="UP000535543"/>
    </source>
</evidence>
<dbReference type="InterPro" id="IPR024516">
    <property type="entry name" value="Mce_C"/>
</dbReference>